<reference evidence="4" key="1">
    <citation type="submission" date="2018-01" db="EMBL/GenBank/DDBJ databases">
        <title>Complete genome of Tamlana sp. UJ94.</title>
        <authorList>
            <person name="Jung J."/>
            <person name="Chung D."/>
            <person name="Bae S.S."/>
            <person name="Baek K."/>
        </authorList>
    </citation>
    <scope>NUCLEOTIDE SEQUENCE [LARGE SCALE GENOMIC DNA]</scope>
    <source>
        <strain evidence="4">UJ94</strain>
    </source>
</reference>
<keyword evidence="4" id="KW-1185">Reference proteome</keyword>
<dbReference type="Pfam" id="PF14302">
    <property type="entry name" value="DUF4377"/>
    <property type="match status" value="1"/>
</dbReference>
<gene>
    <name evidence="3" type="ORF">C1A40_01730</name>
</gene>
<evidence type="ECO:0008006" key="5">
    <source>
        <dbReference type="Google" id="ProtNLM"/>
    </source>
</evidence>
<dbReference type="EMBL" id="CP025938">
    <property type="protein sequence ID" value="AUS04269.1"/>
    <property type="molecule type" value="Genomic_DNA"/>
</dbReference>
<dbReference type="InterPro" id="IPR038670">
    <property type="entry name" value="HslJ-like_sf"/>
</dbReference>
<feature type="domain" description="DUF4377" evidence="2">
    <location>
        <begin position="31"/>
        <end position="111"/>
    </location>
</feature>
<accession>A0A2I7SEE2</accession>
<evidence type="ECO:0000313" key="4">
    <source>
        <dbReference type="Proteomes" id="UP000236592"/>
    </source>
</evidence>
<evidence type="ECO:0000259" key="1">
    <source>
        <dbReference type="Pfam" id="PF03724"/>
    </source>
</evidence>
<proteinExistence type="predicted"/>
<dbReference type="InterPro" id="IPR025485">
    <property type="entry name" value="DUF4377"/>
</dbReference>
<evidence type="ECO:0000259" key="2">
    <source>
        <dbReference type="Pfam" id="PF14302"/>
    </source>
</evidence>
<sequence>MKLIKTFSAIILLTIINMSCSPISTKNTSFWINSMKAECDAGAGKAQCLQIYKGDDIENAEWTYFYSTIEDFNFEPGLFQKIAVCEIHLNENDVPADASSIKYKLVKVLEKKDDPRMILNDIWAATHVEGVALDTNNNEPPYLEINIAKLMISGTDGCNNFSGSIKKLNTNTIALGPIAMTRKMCPNMEVPDRFSKSLTLSTTYKRDGLTLYFYDSEGHETLRFNKAD</sequence>
<dbReference type="AlphaFoldDB" id="A0A2I7SEE2"/>
<dbReference type="InterPro" id="IPR005184">
    <property type="entry name" value="DUF306_Meta_HslJ"/>
</dbReference>
<dbReference type="Gene3D" id="2.40.128.270">
    <property type="match status" value="1"/>
</dbReference>
<dbReference type="InterPro" id="IPR053147">
    <property type="entry name" value="Hsp_HslJ-like"/>
</dbReference>
<organism evidence="3 4">
    <name type="scientific">Pseudotamlana carrageenivorans</name>
    <dbReference type="NCBI Taxonomy" id="2069432"/>
    <lineage>
        <taxon>Bacteria</taxon>
        <taxon>Pseudomonadati</taxon>
        <taxon>Bacteroidota</taxon>
        <taxon>Flavobacteriia</taxon>
        <taxon>Flavobacteriales</taxon>
        <taxon>Flavobacteriaceae</taxon>
        <taxon>Pseudotamlana</taxon>
    </lineage>
</organism>
<feature type="domain" description="DUF306" evidence="1">
    <location>
        <begin position="120"/>
        <end position="224"/>
    </location>
</feature>
<dbReference type="PANTHER" id="PTHR35535">
    <property type="entry name" value="HEAT SHOCK PROTEIN HSLJ"/>
    <property type="match status" value="1"/>
</dbReference>
<dbReference type="PANTHER" id="PTHR35535:SF1">
    <property type="entry name" value="HEAT SHOCK PROTEIN HSLJ"/>
    <property type="match status" value="1"/>
</dbReference>
<dbReference type="Pfam" id="PF03724">
    <property type="entry name" value="META"/>
    <property type="match status" value="1"/>
</dbReference>
<evidence type="ECO:0000313" key="3">
    <source>
        <dbReference type="EMBL" id="AUS04269.1"/>
    </source>
</evidence>
<dbReference type="Proteomes" id="UP000236592">
    <property type="component" value="Chromosome"/>
</dbReference>
<dbReference type="KEGG" id="taj:C1A40_01730"/>
<name>A0A2I7SEE2_9FLAO</name>
<protein>
    <recommendedName>
        <fullName evidence="5">DUF4377 domain-containing protein</fullName>
    </recommendedName>
</protein>